<organism evidence="1">
    <name type="scientific">Arundo donax</name>
    <name type="common">Giant reed</name>
    <name type="synonym">Donax arundinaceus</name>
    <dbReference type="NCBI Taxonomy" id="35708"/>
    <lineage>
        <taxon>Eukaryota</taxon>
        <taxon>Viridiplantae</taxon>
        <taxon>Streptophyta</taxon>
        <taxon>Embryophyta</taxon>
        <taxon>Tracheophyta</taxon>
        <taxon>Spermatophyta</taxon>
        <taxon>Magnoliopsida</taxon>
        <taxon>Liliopsida</taxon>
        <taxon>Poales</taxon>
        <taxon>Poaceae</taxon>
        <taxon>PACMAD clade</taxon>
        <taxon>Arundinoideae</taxon>
        <taxon>Arundineae</taxon>
        <taxon>Arundo</taxon>
    </lineage>
</organism>
<proteinExistence type="predicted"/>
<protein>
    <submittedName>
        <fullName evidence="1">Uncharacterized protein</fullName>
    </submittedName>
</protein>
<reference evidence="1" key="2">
    <citation type="journal article" date="2015" name="Data Brief">
        <title>Shoot transcriptome of the giant reed, Arundo donax.</title>
        <authorList>
            <person name="Barrero R.A."/>
            <person name="Guerrero F.D."/>
            <person name="Moolhuijzen P."/>
            <person name="Goolsby J.A."/>
            <person name="Tidwell J."/>
            <person name="Bellgard S.E."/>
            <person name="Bellgard M.I."/>
        </authorList>
    </citation>
    <scope>NUCLEOTIDE SEQUENCE</scope>
    <source>
        <tissue evidence="1">Shoot tissue taken approximately 20 cm above the soil surface</tissue>
    </source>
</reference>
<reference evidence="1" key="1">
    <citation type="submission" date="2014-09" db="EMBL/GenBank/DDBJ databases">
        <authorList>
            <person name="Magalhaes I.L.F."/>
            <person name="Oliveira U."/>
            <person name="Santos F.R."/>
            <person name="Vidigal T.H.D.A."/>
            <person name="Brescovit A.D."/>
            <person name="Santos A.J."/>
        </authorList>
    </citation>
    <scope>NUCLEOTIDE SEQUENCE</scope>
    <source>
        <tissue evidence="1">Shoot tissue taken approximately 20 cm above the soil surface</tissue>
    </source>
</reference>
<sequence length="37" mass="4501">MLWSHGAGCGLRYYIFYFIQAWTNRTHKHVANIFRLE</sequence>
<evidence type="ECO:0000313" key="1">
    <source>
        <dbReference type="EMBL" id="JAD33914.1"/>
    </source>
</evidence>
<accession>A0A0A8Z3D9</accession>
<dbReference type="EMBL" id="GBRH01263981">
    <property type="protein sequence ID" value="JAD33914.1"/>
    <property type="molecule type" value="Transcribed_RNA"/>
</dbReference>
<name>A0A0A8Z3D9_ARUDO</name>
<dbReference type="AlphaFoldDB" id="A0A0A8Z3D9"/>